<dbReference type="CDD" id="cd07067">
    <property type="entry name" value="HP_PGM_like"/>
    <property type="match status" value="1"/>
</dbReference>
<accession>A0A931CSA0</accession>
<dbReference type="PANTHER" id="PTHR21340">
    <property type="entry name" value="DIADENOSINE 5,5-P1,P4-TETRAPHOSPHATE PYROPHOSPHOHYDROLASE MUTT"/>
    <property type="match status" value="1"/>
</dbReference>
<dbReference type="Pfam" id="PF00293">
    <property type="entry name" value="NUDIX"/>
    <property type="match status" value="1"/>
</dbReference>
<dbReference type="GO" id="GO:0006167">
    <property type="term" value="P:AMP biosynthetic process"/>
    <property type="evidence" value="ECO:0007669"/>
    <property type="project" value="TreeGrafter"/>
</dbReference>
<organism evidence="6 7">
    <name type="scientific">Arthrobacter terrae</name>
    <dbReference type="NCBI Taxonomy" id="2935737"/>
    <lineage>
        <taxon>Bacteria</taxon>
        <taxon>Bacillati</taxon>
        <taxon>Actinomycetota</taxon>
        <taxon>Actinomycetes</taxon>
        <taxon>Micrococcales</taxon>
        <taxon>Micrococcaceae</taxon>
        <taxon>Arthrobacter</taxon>
    </lineage>
</organism>
<comment type="caution">
    <text evidence="6">The sequence shown here is derived from an EMBL/GenBank/DDBJ whole genome shotgun (WGS) entry which is preliminary data.</text>
</comment>
<name>A0A931CSA0_9MICC</name>
<dbReference type="GO" id="GO:0004081">
    <property type="term" value="F:bis(5'-nucleosyl)-tetraphosphatase (asymmetrical) activity"/>
    <property type="evidence" value="ECO:0007669"/>
    <property type="project" value="TreeGrafter"/>
</dbReference>
<dbReference type="InterPro" id="IPR013078">
    <property type="entry name" value="His_Pase_superF_clade-1"/>
</dbReference>
<evidence type="ECO:0000259" key="5">
    <source>
        <dbReference type="PROSITE" id="PS51462"/>
    </source>
</evidence>
<dbReference type="CDD" id="cd03673">
    <property type="entry name" value="NUDIX_Ap6A_hydrolase"/>
    <property type="match status" value="1"/>
</dbReference>
<feature type="compositionally biased region" description="Gly residues" evidence="4">
    <location>
        <begin position="11"/>
        <end position="28"/>
    </location>
</feature>
<reference evidence="6 7" key="1">
    <citation type="submission" date="2020-11" db="EMBL/GenBank/DDBJ databases">
        <title>Arthrobacter antarcticus sp. nov., isolated from Antarctic Soil.</title>
        <authorList>
            <person name="Li J."/>
        </authorList>
    </citation>
    <scope>NUCLEOTIDE SEQUENCE [LARGE SCALE GENOMIC DNA]</scope>
    <source>
        <strain evidence="6 7">Z1-20</strain>
    </source>
</reference>
<dbReference type="PROSITE" id="PS00893">
    <property type="entry name" value="NUDIX_BOX"/>
    <property type="match status" value="1"/>
</dbReference>
<dbReference type="PANTHER" id="PTHR21340:SF0">
    <property type="entry name" value="BIS(5'-NUCLEOSYL)-TETRAPHOSPHATASE [ASYMMETRICAL]"/>
    <property type="match status" value="1"/>
</dbReference>
<proteinExistence type="inferred from homology"/>
<evidence type="ECO:0000256" key="1">
    <source>
        <dbReference type="ARBA" id="ARBA00005582"/>
    </source>
</evidence>
<dbReference type="PRINTS" id="PR00502">
    <property type="entry name" value="NUDIXFAMILY"/>
</dbReference>
<dbReference type="SUPFAM" id="SSF55811">
    <property type="entry name" value="Nudix"/>
    <property type="match status" value="1"/>
</dbReference>
<evidence type="ECO:0000256" key="2">
    <source>
        <dbReference type="ARBA" id="ARBA00022801"/>
    </source>
</evidence>
<dbReference type="EMBL" id="JADNYM010000013">
    <property type="protein sequence ID" value="MBG0739966.1"/>
    <property type="molecule type" value="Genomic_DNA"/>
</dbReference>
<dbReference type="AlphaFoldDB" id="A0A931CSA0"/>
<feature type="domain" description="Nudix hydrolase" evidence="5">
    <location>
        <begin position="48"/>
        <end position="173"/>
    </location>
</feature>
<evidence type="ECO:0000313" key="7">
    <source>
        <dbReference type="Proteomes" id="UP000655366"/>
    </source>
</evidence>
<dbReference type="RefSeq" id="WP_196396916.1">
    <property type="nucleotide sequence ID" value="NZ_JADNYM010000013.1"/>
</dbReference>
<dbReference type="GO" id="GO:0006754">
    <property type="term" value="P:ATP biosynthetic process"/>
    <property type="evidence" value="ECO:0007669"/>
    <property type="project" value="TreeGrafter"/>
</dbReference>
<dbReference type="InterPro" id="IPR000086">
    <property type="entry name" value="NUDIX_hydrolase_dom"/>
</dbReference>
<dbReference type="SMART" id="SM00855">
    <property type="entry name" value="PGAM"/>
    <property type="match status" value="1"/>
</dbReference>
<dbReference type="PROSITE" id="PS51462">
    <property type="entry name" value="NUDIX"/>
    <property type="match status" value="1"/>
</dbReference>
<dbReference type="InterPro" id="IPR029033">
    <property type="entry name" value="His_PPase_superfam"/>
</dbReference>
<gene>
    <name evidence="6" type="ORF">IV500_11270</name>
</gene>
<dbReference type="Proteomes" id="UP000655366">
    <property type="component" value="Unassembled WGS sequence"/>
</dbReference>
<dbReference type="Gene3D" id="3.40.50.1240">
    <property type="entry name" value="Phosphoglycerate mutase-like"/>
    <property type="match status" value="1"/>
</dbReference>
<dbReference type="InterPro" id="IPR020084">
    <property type="entry name" value="NUDIX_hydrolase_CS"/>
</dbReference>
<evidence type="ECO:0000313" key="6">
    <source>
        <dbReference type="EMBL" id="MBG0739966.1"/>
    </source>
</evidence>
<dbReference type="InterPro" id="IPR015797">
    <property type="entry name" value="NUDIX_hydrolase-like_dom_sf"/>
</dbReference>
<protein>
    <submittedName>
        <fullName evidence="6">NUDIX hydrolase</fullName>
    </submittedName>
</protein>
<evidence type="ECO:0000256" key="3">
    <source>
        <dbReference type="RuleBase" id="RU003476"/>
    </source>
</evidence>
<keyword evidence="2 3" id="KW-0378">Hydrolase</keyword>
<feature type="region of interest" description="Disordered" evidence="4">
    <location>
        <begin position="1"/>
        <end position="28"/>
    </location>
</feature>
<dbReference type="Gene3D" id="3.90.79.10">
    <property type="entry name" value="Nucleoside Triphosphate Pyrophosphohydrolase"/>
    <property type="match status" value="1"/>
</dbReference>
<dbReference type="SUPFAM" id="SSF53254">
    <property type="entry name" value="Phosphoglycerate mutase-like"/>
    <property type="match status" value="1"/>
</dbReference>
<comment type="similarity">
    <text evidence="1 3">Belongs to the Nudix hydrolase family.</text>
</comment>
<dbReference type="InterPro" id="IPR020476">
    <property type="entry name" value="Nudix_hydrolase"/>
</dbReference>
<evidence type="ECO:0000256" key="4">
    <source>
        <dbReference type="SAM" id="MobiDB-lite"/>
    </source>
</evidence>
<keyword evidence="7" id="KW-1185">Reference proteome</keyword>
<sequence>MKKQNSNAGGSTAGGAGGSTAGGSTAGGAGGTTAGGGAATGGNQEFAVRAAGAICWRLQKRDLEVLLIHRPRYDDWSWPKGKLDDGETIPECAVREVCEEVGLRIRLGIPLPTAVYQVNSGLKEVRYWASHVPDADPVPDGNEVDSFLWCSPQRARELLTNPTDVAPLEALVSAHNRAELETWPLLVVRHAKARPRSAWTLAEGDRPLTATGVRQALALSRLLVAWRPTRVATSPWLRCVATMSPYVKATNAKVKVFASLTEAKHARQPEKTAAVVDRLFDKARPVALCTHRPALPTVLAQLAARMPPGLAAALPASDPFLSPAEVIICQVSGREQPQIVSVERYKPFED</sequence>
<dbReference type="InterPro" id="IPR051325">
    <property type="entry name" value="Nudix_hydrolase_domain"/>
</dbReference>
<dbReference type="Pfam" id="PF00300">
    <property type="entry name" value="His_Phos_1"/>
    <property type="match status" value="1"/>
</dbReference>